<dbReference type="Gene3D" id="3.90.190.10">
    <property type="entry name" value="Protein tyrosine phosphatase superfamily"/>
    <property type="match status" value="1"/>
</dbReference>
<sequence>MLIRIGSKIGAARMAAGFGATHAVRIGPTTTGALKFWRLPAENILLLDIESSKRVDPRHISMLLDFVYALPAEARLFIHCASGMTRSAAAAIIAACALEPDKSPAEHFAAMLKACPRIVPQRRMLEIADDLIGLEGALKKAGDEDWDRRLESLPPLEISPTVKRAGPAPSSRPSRLAVRVKRFLHLAIQAS</sequence>
<evidence type="ECO:0000313" key="1">
    <source>
        <dbReference type="EMBL" id="MFC4349368.1"/>
    </source>
</evidence>
<dbReference type="InterPro" id="IPR029021">
    <property type="entry name" value="Prot-tyrosine_phosphatase-like"/>
</dbReference>
<dbReference type="Proteomes" id="UP001595776">
    <property type="component" value="Unassembled WGS sequence"/>
</dbReference>
<accession>A0ABV8UF16</accession>
<organism evidence="1 2">
    <name type="scientific">Kordiimonas lipolytica</name>
    <dbReference type="NCBI Taxonomy" id="1662421"/>
    <lineage>
        <taxon>Bacteria</taxon>
        <taxon>Pseudomonadati</taxon>
        <taxon>Pseudomonadota</taxon>
        <taxon>Alphaproteobacteria</taxon>
        <taxon>Kordiimonadales</taxon>
        <taxon>Kordiimonadaceae</taxon>
        <taxon>Kordiimonas</taxon>
    </lineage>
</organism>
<evidence type="ECO:0008006" key="3">
    <source>
        <dbReference type="Google" id="ProtNLM"/>
    </source>
</evidence>
<protein>
    <recommendedName>
        <fullName evidence="3">Tyrosine specific protein phosphatases domain-containing protein</fullName>
    </recommendedName>
</protein>
<proteinExistence type="predicted"/>
<comment type="caution">
    <text evidence="1">The sequence shown here is derived from an EMBL/GenBank/DDBJ whole genome shotgun (WGS) entry which is preliminary data.</text>
</comment>
<gene>
    <name evidence="1" type="ORF">ACFO5Q_16065</name>
</gene>
<dbReference type="InterPro" id="IPR016130">
    <property type="entry name" value="Tyr_Pase_AS"/>
</dbReference>
<reference evidence="2" key="1">
    <citation type="journal article" date="2019" name="Int. J. Syst. Evol. Microbiol.">
        <title>The Global Catalogue of Microorganisms (GCM) 10K type strain sequencing project: providing services to taxonomists for standard genome sequencing and annotation.</title>
        <authorList>
            <consortium name="The Broad Institute Genomics Platform"/>
            <consortium name="The Broad Institute Genome Sequencing Center for Infectious Disease"/>
            <person name="Wu L."/>
            <person name="Ma J."/>
        </authorList>
    </citation>
    <scope>NUCLEOTIDE SEQUENCE [LARGE SCALE GENOMIC DNA]</scope>
    <source>
        <strain evidence="2">CGMCC 1.15304</strain>
    </source>
</reference>
<dbReference type="EMBL" id="JBHSCR010000017">
    <property type="protein sequence ID" value="MFC4349368.1"/>
    <property type="molecule type" value="Genomic_DNA"/>
</dbReference>
<name>A0ABV8UF16_9PROT</name>
<dbReference type="RefSeq" id="WP_068146307.1">
    <property type="nucleotide sequence ID" value="NZ_JBHSCR010000017.1"/>
</dbReference>
<dbReference type="PROSITE" id="PS00383">
    <property type="entry name" value="TYR_PHOSPHATASE_1"/>
    <property type="match status" value="1"/>
</dbReference>
<dbReference type="SUPFAM" id="SSF52799">
    <property type="entry name" value="(Phosphotyrosine protein) phosphatases II"/>
    <property type="match status" value="1"/>
</dbReference>
<evidence type="ECO:0000313" key="2">
    <source>
        <dbReference type="Proteomes" id="UP001595776"/>
    </source>
</evidence>
<keyword evidence="2" id="KW-1185">Reference proteome</keyword>